<sequence length="135" mass="15899">MRIECAATPEIEAYIEDLKTQILFEIIPRYFSSQELKKIEQLHLLNPDHVANSRYNGLLQEALQVISSLQTIMAVIECIRHREIQKRHEILFEKNVEILERYGFSFPLTIDQFAKEQCQVNMYYPNVSTYSFAVN</sequence>
<accession>A0ABV8B2P9</accession>
<organism evidence="1 2">
    <name type="scientific">Bacillus songklensis</name>
    <dbReference type="NCBI Taxonomy" id="1069116"/>
    <lineage>
        <taxon>Bacteria</taxon>
        <taxon>Bacillati</taxon>
        <taxon>Bacillota</taxon>
        <taxon>Bacilli</taxon>
        <taxon>Bacillales</taxon>
        <taxon>Bacillaceae</taxon>
        <taxon>Bacillus</taxon>
    </lineage>
</organism>
<gene>
    <name evidence="1" type="ORF">ACFOU2_10415</name>
</gene>
<keyword evidence="2" id="KW-1185">Reference proteome</keyword>
<reference evidence="2" key="1">
    <citation type="journal article" date="2019" name="Int. J. Syst. Evol. Microbiol.">
        <title>The Global Catalogue of Microorganisms (GCM) 10K type strain sequencing project: providing services to taxonomists for standard genome sequencing and annotation.</title>
        <authorList>
            <consortium name="The Broad Institute Genomics Platform"/>
            <consortium name="The Broad Institute Genome Sequencing Center for Infectious Disease"/>
            <person name="Wu L."/>
            <person name="Ma J."/>
        </authorList>
    </citation>
    <scope>NUCLEOTIDE SEQUENCE [LARGE SCALE GENOMIC DNA]</scope>
    <source>
        <strain evidence="2">CCUG 61889</strain>
    </source>
</reference>
<name>A0ABV8B2P9_9BACI</name>
<dbReference type="Proteomes" id="UP001595752">
    <property type="component" value="Unassembled WGS sequence"/>
</dbReference>
<dbReference type="RefSeq" id="WP_377914814.1">
    <property type="nucleotide sequence ID" value="NZ_JBHRZT010000043.1"/>
</dbReference>
<dbReference type="Pfam" id="PF17326">
    <property type="entry name" value="DUF5365"/>
    <property type="match status" value="1"/>
</dbReference>
<protein>
    <submittedName>
        <fullName evidence="1">DUF5365 family protein</fullName>
    </submittedName>
</protein>
<evidence type="ECO:0000313" key="1">
    <source>
        <dbReference type="EMBL" id="MFC3883894.1"/>
    </source>
</evidence>
<evidence type="ECO:0000313" key="2">
    <source>
        <dbReference type="Proteomes" id="UP001595752"/>
    </source>
</evidence>
<dbReference type="InterPro" id="IPR020355">
    <property type="entry name" value="Uncharacterised_YhcU"/>
</dbReference>
<comment type="caution">
    <text evidence="1">The sequence shown here is derived from an EMBL/GenBank/DDBJ whole genome shotgun (WGS) entry which is preliminary data.</text>
</comment>
<dbReference type="EMBL" id="JBHRZT010000043">
    <property type="protein sequence ID" value="MFC3883894.1"/>
    <property type="molecule type" value="Genomic_DNA"/>
</dbReference>
<proteinExistence type="predicted"/>